<dbReference type="GO" id="GO:0008270">
    <property type="term" value="F:zinc ion binding"/>
    <property type="evidence" value="ECO:0007669"/>
    <property type="project" value="UniProtKB-KW"/>
</dbReference>
<dbReference type="GO" id="GO:0007032">
    <property type="term" value="P:endosome organization"/>
    <property type="evidence" value="ECO:0007669"/>
    <property type="project" value="TreeGrafter"/>
</dbReference>
<dbReference type="GO" id="GO:0048284">
    <property type="term" value="P:organelle fusion"/>
    <property type="evidence" value="ECO:0007669"/>
    <property type="project" value="TreeGrafter"/>
</dbReference>
<dbReference type="GO" id="GO:0005768">
    <property type="term" value="C:endosome"/>
    <property type="evidence" value="ECO:0007669"/>
    <property type="project" value="TreeGrafter"/>
</dbReference>
<dbReference type="InterPro" id="IPR057308">
    <property type="entry name" value="CHCR_PEP5_VPS11"/>
</dbReference>
<protein>
    <recommendedName>
        <fullName evidence="9">RING-type domain-containing protein</fullName>
    </recommendedName>
</protein>
<organism evidence="10 11">
    <name type="scientific">Dentipellis fragilis</name>
    <dbReference type="NCBI Taxonomy" id="205917"/>
    <lineage>
        <taxon>Eukaryota</taxon>
        <taxon>Fungi</taxon>
        <taxon>Dikarya</taxon>
        <taxon>Basidiomycota</taxon>
        <taxon>Agaricomycotina</taxon>
        <taxon>Agaricomycetes</taxon>
        <taxon>Russulales</taxon>
        <taxon>Hericiaceae</taxon>
        <taxon>Dentipellis</taxon>
    </lineage>
</organism>
<reference evidence="10 11" key="1">
    <citation type="submission" date="2019-02" db="EMBL/GenBank/DDBJ databases">
        <title>Genome sequencing of the rare red list fungi Dentipellis fragilis.</title>
        <authorList>
            <person name="Buettner E."/>
            <person name="Kellner H."/>
        </authorList>
    </citation>
    <scope>NUCLEOTIDE SEQUENCE [LARGE SCALE GENOMIC DNA]</scope>
    <source>
        <strain evidence="10 11">DSM 105465</strain>
    </source>
</reference>
<evidence type="ECO:0000259" key="9">
    <source>
        <dbReference type="PROSITE" id="PS50089"/>
    </source>
</evidence>
<dbReference type="Pfam" id="PF23356">
    <property type="entry name" value="TPR_PEP5_VPS11"/>
    <property type="match status" value="1"/>
</dbReference>
<evidence type="ECO:0000313" key="10">
    <source>
        <dbReference type="EMBL" id="TFY61363.1"/>
    </source>
</evidence>
<comment type="caution">
    <text evidence="10">The sequence shown here is derived from an EMBL/GenBank/DDBJ whole genome shotgun (WGS) entry which is preliminary data.</text>
</comment>
<accession>A0A4Y9YI23</accession>
<dbReference type="GO" id="GO:0007033">
    <property type="term" value="P:vacuole organization"/>
    <property type="evidence" value="ECO:0007669"/>
    <property type="project" value="TreeGrafter"/>
</dbReference>
<evidence type="ECO:0000256" key="4">
    <source>
        <dbReference type="ARBA" id="ARBA00022771"/>
    </source>
</evidence>
<dbReference type="GO" id="GO:0030897">
    <property type="term" value="C:HOPS complex"/>
    <property type="evidence" value="ECO:0007669"/>
    <property type="project" value="TreeGrafter"/>
</dbReference>
<dbReference type="PANTHER" id="PTHR23323:SF24">
    <property type="entry name" value="VACUOLAR PROTEIN SORTING-ASSOCIATED PROTEIN 11 HOMOLOG"/>
    <property type="match status" value="1"/>
</dbReference>
<comment type="similarity">
    <text evidence="2">Belongs to the VPS11 family.</text>
</comment>
<dbReference type="AlphaFoldDB" id="A0A4Y9YI23"/>
<keyword evidence="11" id="KW-1185">Reference proteome</keyword>
<comment type="subcellular location">
    <subcellularLocation>
        <location evidence="1">Endomembrane system</location>
        <topology evidence="1">Peripheral membrane protein</topology>
    </subcellularLocation>
</comment>
<evidence type="ECO:0000313" key="11">
    <source>
        <dbReference type="Proteomes" id="UP000298327"/>
    </source>
</evidence>
<dbReference type="PANTHER" id="PTHR23323">
    <property type="entry name" value="VACUOLAR PROTEIN SORTING-ASSOCIATED PROTEIN"/>
    <property type="match status" value="1"/>
</dbReference>
<dbReference type="STRING" id="205917.A0A4Y9YI23"/>
<proteinExistence type="inferred from homology"/>
<dbReference type="GO" id="GO:0030674">
    <property type="term" value="F:protein-macromolecule adaptor activity"/>
    <property type="evidence" value="ECO:0007669"/>
    <property type="project" value="TreeGrafter"/>
</dbReference>
<dbReference type="Pfam" id="PF17122">
    <property type="entry name" value="zf-C3H2C3"/>
    <property type="match status" value="1"/>
</dbReference>
<sequence>MTFLETVALRRWGQSLDAPVSAPPPAGTQDDEEEERRDQEAVWNTLLELYLASSAAGHGDKALRLLRDVAIPYDPTHALILCSSRNFTPGLVLLWERLGMYEDVLRFWMERDRNAGADGNADADAEAAREVMACLAKYGAEEQHRHLYPLVLRFLTSSPALLQRHKDDLATVLQVIEEERIMPPLAVVQVLSRNGVTSVGFVKEWLLGRIREAREEIQTDEQLISSYRLESEAKLKQVGELSDPDHPRVFHVTQCARCGGQLDLPSVHFMCNHSYHQRCVADHETECPNCARAHGVIREIRRNNERLADQHDVFIADVKENGFNAVAAAFGRGMLNAPRIEEAAA</sequence>
<dbReference type="InterPro" id="IPR001841">
    <property type="entry name" value="Znf_RING"/>
</dbReference>
<evidence type="ECO:0000256" key="6">
    <source>
        <dbReference type="ARBA" id="ARBA00023136"/>
    </source>
</evidence>
<evidence type="ECO:0000256" key="8">
    <source>
        <dbReference type="SAM" id="MobiDB-lite"/>
    </source>
</evidence>
<keyword evidence="6" id="KW-0472">Membrane</keyword>
<dbReference type="EMBL" id="SEOQ01000514">
    <property type="protein sequence ID" value="TFY61363.1"/>
    <property type="molecule type" value="Genomic_DNA"/>
</dbReference>
<gene>
    <name evidence="10" type="ORF">EVG20_g7092</name>
</gene>
<dbReference type="Pfam" id="PF12451">
    <property type="entry name" value="VPS11_C"/>
    <property type="match status" value="1"/>
</dbReference>
<evidence type="ECO:0000256" key="5">
    <source>
        <dbReference type="ARBA" id="ARBA00022833"/>
    </source>
</evidence>
<dbReference type="SUPFAM" id="SSF57850">
    <property type="entry name" value="RING/U-box"/>
    <property type="match status" value="1"/>
</dbReference>
<keyword evidence="3" id="KW-0479">Metal-binding</keyword>
<name>A0A4Y9YI23_9AGAM</name>
<feature type="region of interest" description="Disordered" evidence="8">
    <location>
        <begin position="16"/>
        <end position="38"/>
    </location>
</feature>
<dbReference type="GO" id="GO:0006904">
    <property type="term" value="P:vesicle docking involved in exocytosis"/>
    <property type="evidence" value="ECO:0007669"/>
    <property type="project" value="TreeGrafter"/>
</dbReference>
<dbReference type="InterPro" id="IPR024763">
    <property type="entry name" value="VPS11_C"/>
</dbReference>
<dbReference type="CDD" id="cd16688">
    <property type="entry name" value="RING-H2_Vps11"/>
    <property type="match status" value="1"/>
</dbReference>
<evidence type="ECO:0000256" key="7">
    <source>
        <dbReference type="PROSITE-ProRule" id="PRU00175"/>
    </source>
</evidence>
<dbReference type="OrthoDB" id="26184at2759"/>
<keyword evidence="4 7" id="KW-0863">Zinc-finger</keyword>
<dbReference type="Proteomes" id="UP000298327">
    <property type="component" value="Unassembled WGS sequence"/>
</dbReference>
<evidence type="ECO:0000256" key="1">
    <source>
        <dbReference type="ARBA" id="ARBA00004184"/>
    </source>
</evidence>
<evidence type="ECO:0000256" key="2">
    <source>
        <dbReference type="ARBA" id="ARBA00007070"/>
    </source>
</evidence>
<dbReference type="PROSITE" id="PS50089">
    <property type="entry name" value="ZF_RING_2"/>
    <property type="match status" value="1"/>
</dbReference>
<evidence type="ECO:0000256" key="3">
    <source>
        <dbReference type="ARBA" id="ARBA00022723"/>
    </source>
</evidence>
<feature type="domain" description="RING-type" evidence="9">
    <location>
        <begin position="255"/>
        <end position="290"/>
    </location>
</feature>
<keyword evidence="5" id="KW-0862">Zinc</keyword>